<feature type="coiled-coil region" evidence="1">
    <location>
        <begin position="69"/>
        <end position="96"/>
    </location>
</feature>
<reference evidence="3 4" key="1">
    <citation type="submission" date="2016-03" db="EMBL/GenBank/DDBJ databases">
        <title>Genome sequence of Providencia stuartii strain, isolated from the salivary glands of larval Lucilia sericata.</title>
        <authorList>
            <person name="Yuan Y."/>
            <person name="Zhang Y."/>
            <person name="Fu S."/>
            <person name="Crippen T.L."/>
            <person name="Visi D."/>
            <person name="Benbow M.E."/>
            <person name="Allen M."/>
            <person name="Tomberlin J.K."/>
            <person name="Sze S.-H."/>
            <person name="Tarone A.M."/>
        </authorList>
    </citation>
    <scope>NUCLEOTIDE SEQUENCE [LARGE SCALE GENOMIC DNA]</scope>
    <source>
        <strain evidence="3 4">Crippen</strain>
    </source>
</reference>
<evidence type="ECO:0000313" key="4">
    <source>
        <dbReference type="Proteomes" id="UP000179588"/>
    </source>
</evidence>
<evidence type="ECO:0000256" key="2">
    <source>
        <dbReference type="SAM" id="SignalP"/>
    </source>
</evidence>
<comment type="caution">
    <text evidence="3">The sequence shown here is derived from an EMBL/GenBank/DDBJ whole genome shotgun (WGS) entry which is preliminary data.</text>
</comment>
<protein>
    <submittedName>
        <fullName evidence="3">Uncharacterized protein</fullName>
    </submittedName>
</protein>
<evidence type="ECO:0000313" key="3">
    <source>
        <dbReference type="EMBL" id="OHT24442.1"/>
    </source>
</evidence>
<organism evidence="3 4">
    <name type="scientific">Providencia stuartii</name>
    <dbReference type="NCBI Taxonomy" id="588"/>
    <lineage>
        <taxon>Bacteria</taxon>
        <taxon>Pseudomonadati</taxon>
        <taxon>Pseudomonadota</taxon>
        <taxon>Gammaproteobacteria</taxon>
        <taxon>Enterobacterales</taxon>
        <taxon>Morganellaceae</taxon>
        <taxon>Providencia</taxon>
    </lineage>
</organism>
<name>A0A1S1HRH4_PROST</name>
<dbReference type="RefSeq" id="WP_070927230.1">
    <property type="nucleotide sequence ID" value="NZ_CANMXG010000009.1"/>
</dbReference>
<proteinExistence type="predicted"/>
<keyword evidence="4" id="KW-1185">Reference proteome</keyword>
<keyword evidence="2" id="KW-0732">Signal</keyword>
<dbReference type="AlphaFoldDB" id="A0A1S1HRH4"/>
<dbReference type="EMBL" id="LVIE01000124">
    <property type="protein sequence ID" value="OHT24442.1"/>
    <property type="molecule type" value="Genomic_DNA"/>
</dbReference>
<sequence>MQKITKTLFLTLMIFNSTLTASEELSNAELEEIYTANEDNSEGNQVSLDQEQLLTYLEDSMEFETQKLKLKNQLEIEKLKSEIAKLKDENKSSDSRFESENIDYYDNNSYESEKNIPQKETKPTLLLSSDVGGITTFGVSVNGKLTFVRLNKEFKDNSGKKYYVRSQNGKYVILGK</sequence>
<feature type="chain" id="PRO_5010309395" evidence="2">
    <location>
        <begin position="22"/>
        <end position="176"/>
    </location>
</feature>
<feature type="signal peptide" evidence="2">
    <location>
        <begin position="1"/>
        <end position="21"/>
    </location>
</feature>
<evidence type="ECO:0000256" key="1">
    <source>
        <dbReference type="SAM" id="Coils"/>
    </source>
</evidence>
<accession>A0A1S1HRH4</accession>
<gene>
    <name evidence="3" type="ORF">A3Q29_17420</name>
</gene>
<keyword evidence="1" id="KW-0175">Coiled coil</keyword>
<dbReference type="Proteomes" id="UP000179588">
    <property type="component" value="Unassembled WGS sequence"/>
</dbReference>